<organism evidence="15 16">
    <name type="scientific">Purpureocillium lilacinum</name>
    <name type="common">Paecilomyces lilacinus</name>
    <dbReference type="NCBI Taxonomy" id="33203"/>
    <lineage>
        <taxon>Eukaryota</taxon>
        <taxon>Fungi</taxon>
        <taxon>Dikarya</taxon>
        <taxon>Ascomycota</taxon>
        <taxon>Pezizomycotina</taxon>
        <taxon>Sordariomycetes</taxon>
        <taxon>Hypocreomycetidae</taxon>
        <taxon>Hypocreales</taxon>
        <taxon>Ophiocordycipitaceae</taxon>
        <taxon>Purpureocillium</taxon>
    </lineage>
</organism>
<dbReference type="PANTHER" id="PTHR23033:SF47">
    <property type="entry name" value="APPLE DOMAIN-CONTAINING PROTEIN-RELATED"/>
    <property type="match status" value="1"/>
</dbReference>
<sequence length="583" mass="64953">MRHGTSSGKAPTSATTEACLRSARGHPVICATATWKSDARTLGTAALSGERPHLAGADPKIGIWNLQGPKENLASLASATDGIAVSDAASRRADMAVTYRNNRLVPAVIIAICIILVFSLIDPTVENFGLPAPKTTDRDATRAGAPPSAEPARTQSAGKPAVEPTRQVSHSEPSPKAPTTPQRLGEDDVLLIMKTGGTSMWKRLLVHLTTTLSGSRISPSNIVIYSDNAETIGSFTVVDALANMTDETKRSADFDVYRQQFEYVAHNYYSEAAGVDGDEWGPVGGWIIDKYKFIPLMEHAGRNWPHVKWYIYMEDDAYLFLPNIRKFLAGFDWRKNHYLGSYAAKSDAVFAHGGAGFVLSRGAWEASFGKNPGMVEKYHKYVAEHCCGDQVLGLALKDHGIRFGENGGDEKFTWGFNPLVHWTFAFSRSNWCHPLLSWHKVHNRDVARYYELEKSWNFDTPMLYRDFFKSMILPRILKTAQWWDNMASLYEISSANREWAAVPKDGSKYDAALWKKAWRSVEACEAACRGWTNCAMWSFVEDLCKMDDKITMGQGYAPSMSQRKTSLMHTSGWMSDRLEGWKC</sequence>
<evidence type="ECO:0000256" key="5">
    <source>
        <dbReference type="ARBA" id="ARBA00022676"/>
    </source>
</evidence>
<keyword evidence="10 13" id="KW-1133">Transmembrane helix</keyword>
<dbReference type="GO" id="GO:0016263">
    <property type="term" value="F:glycoprotein-N-acetylgalactosamine 3-beta-galactosyltransferase activity"/>
    <property type="evidence" value="ECO:0007669"/>
    <property type="project" value="UniProtKB-EC"/>
</dbReference>
<comment type="pathway">
    <text evidence="2">Protein modification; protein glycosylation.</text>
</comment>
<dbReference type="InterPro" id="IPR026050">
    <property type="entry name" value="C1GALT1/C1GALT1_chp1"/>
</dbReference>
<evidence type="ECO:0000313" key="16">
    <source>
        <dbReference type="Proteomes" id="UP000245956"/>
    </source>
</evidence>
<evidence type="ECO:0000259" key="14">
    <source>
        <dbReference type="Pfam" id="PF02434"/>
    </source>
</evidence>
<evidence type="ECO:0000256" key="4">
    <source>
        <dbReference type="ARBA" id="ARBA00012557"/>
    </source>
</evidence>
<dbReference type="Proteomes" id="UP000245956">
    <property type="component" value="Unassembled WGS sequence"/>
</dbReference>
<feature type="region of interest" description="Disordered" evidence="12">
    <location>
        <begin position="130"/>
        <end position="187"/>
    </location>
</feature>
<evidence type="ECO:0000256" key="3">
    <source>
        <dbReference type="ARBA" id="ARBA00006462"/>
    </source>
</evidence>
<feature type="transmembrane region" description="Helical" evidence="13">
    <location>
        <begin position="104"/>
        <end position="121"/>
    </location>
</feature>
<keyword evidence="6" id="KW-0808">Transferase</keyword>
<dbReference type="AlphaFoldDB" id="A0A2U3DXA4"/>
<dbReference type="EMBL" id="LCWV01000022">
    <property type="protein sequence ID" value="PWI66867.1"/>
    <property type="molecule type" value="Genomic_DNA"/>
</dbReference>
<keyword evidence="11 13" id="KW-0472">Membrane</keyword>
<proteinExistence type="inferred from homology"/>
<protein>
    <recommendedName>
        <fullName evidence="4">N-acetylgalactosaminide beta-1,3-galactosyltransferase</fullName>
        <ecNumber evidence="4">2.4.1.122</ecNumber>
    </recommendedName>
</protein>
<reference evidence="15 16" key="1">
    <citation type="journal article" date="2016" name="Front. Microbiol.">
        <title>Genome and transcriptome sequences reveal the specific parasitism of the nematophagous Purpureocillium lilacinum 36-1.</title>
        <authorList>
            <person name="Xie J."/>
            <person name="Li S."/>
            <person name="Mo C."/>
            <person name="Xiao X."/>
            <person name="Peng D."/>
            <person name="Wang G."/>
            <person name="Xiao Y."/>
        </authorList>
    </citation>
    <scope>NUCLEOTIDE SEQUENCE [LARGE SCALE GENOMIC DNA]</scope>
    <source>
        <strain evidence="15 16">36-1</strain>
    </source>
</reference>
<dbReference type="InterPro" id="IPR003378">
    <property type="entry name" value="Fringe-like_glycosylTrfase"/>
</dbReference>
<evidence type="ECO:0000256" key="11">
    <source>
        <dbReference type="ARBA" id="ARBA00023136"/>
    </source>
</evidence>
<keyword evidence="5" id="KW-0328">Glycosyltransferase</keyword>
<evidence type="ECO:0000256" key="6">
    <source>
        <dbReference type="ARBA" id="ARBA00022679"/>
    </source>
</evidence>
<keyword evidence="9" id="KW-0735">Signal-anchor</keyword>
<keyword evidence="7 13" id="KW-0812">Transmembrane</keyword>
<evidence type="ECO:0000256" key="7">
    <source>
        <dbReference type="ARBA" id="ARBA00022692"/>
    </source>
</evidence>
<name>A0A2U3DXA4_PURLI</name>
<feature type="compositionally biased region" description="Polar residues" evidence="12">
    <location>
        <begin position="166"/>
        <end position="182"/>
    </location>
</feature>
<dbReference type="GO" id="GO:0016020">
    <property type="term" value="C:membrane"/>
    <property type="evidence" value="ECO:0007669"/>
    <property type="project" value="UniProtKB-SubCell"/>
</dbReference>
<feature type="domain" description="Fringe-like glycosyltransferase" evidence="14">
    <location>
        <begin position="307"/>
        <end position="364"/>
    </location>
</feature>
<dbReference type="Pfam" id="PF02434">
    <property type="entry name" value="Fringe"/>
    <property type="match status" value="1"/>
</dbReference>
<dbReference type="GO" id="GO:0000166">
    <property type="term" value="F:nucleotide binding"/>
    <property type="evidence" value="ECO:0007669"/>
    <property type="project" value="UniProtKB-KW"/>
</dbReference>
<comment type="subcellular location">
    <subcellularLocation>
        <location evidence="1">Membrane</location>
        <topology evidence="1">Single-pass type II membrane protein</topology>
    </subcellularLocation>
</comment>
<comment type="similarity">
    <text evidence="3">Belongs to the glycosyltransferase 31 family. Beta3-Gal-T subfamily.</text>
</comment>
<evidence type="ECO:0000256" key="13">
    <source>
        <dbReference type="SAM" id="Phobius"/>
    </source>
</evidence>
<comment type="caution">
    <text evidence="15">The sequence shown here is derived from an EMBL/GenBank/DDBJ whole genome shotgun (WGS) entry which is preliminary data.</text>
</comment>
<keyword evidence="8" id="KW-0547">Nucleotide-binding</keyword>
<dbReference type="PANTHER" id="PTHR23033">
    <property type="entry name" value="BETA1,3-GALACTOSYLTRANSFERASE"/>
    <property type="match status" value="1"/>
</dbReference>
<accession>A0A2U3DXA4</accession>
<evidence type="ECO:0000256" key="1">
    <source>
        <dbReference type="ARBA" id="ARBA00004606"/>
    </source>
</evidence>
<evidence type="ECO:0000256" key="2">
    <source>
        <dbReference type="ARBA" id="ARBA00004922"/>
    </source>
</evidence>
<evidence type="ECO:0000313" key="15">
    <source>
        <dbReference type="EMBL" id="PWI66867.1"/>
    </source>
</evidence>
<evidence type="ECO:0000256" key="10">
    <source>
        <dbReference type="ARBA" id="ARBA00022989"/>
    </source>
</evidence>
<dbReference type="EC" id="2.4.1.122" evidence="4"/>
<evidence type="ECO:0000256" key="9">
    <source>
        <dbReference type="ARBA" id="ARBA00022968"/>
    </source>
</evidence>
<evidence type="ECO:0000256" key="8">
    <source>
        <dbReference type="ARBA" id="ARBA00022741"/>
    </source>
</evidence>
<dbReference type="Gene3D" id="3.90.550.50">
    <property type="match status" value="1"/>
</dbReference>
<evidence type="ECO:0000256" key="12">
    <source>
        <dbReference type="SAM" id="MobiDB-lite"/>
    </source>
</evidence>
<gene>
    <name evidence="15" type="ORF">PCL_04711</name>
</gene>